<evidence type="ECO:0000256" key="1">
    <source>
        <dbReference type="SAM" id="MobiDB-lite"/>
    </source>
</evidence>
<organism evidence="2 3">
    <name type="scientific">Phytophthora fragariaefolia</name>
    <dbReference type="NCBI Taxonomy" id="1490495"/>
    <lineage>
        <taxon>Eukaryota</taxon>
        <taxon>Sar</taxon>
        <taxon>Stramenopiles</taxon>
        <taxon>Oomycota</taxon>
        <taxon>Peronosporomycetes</taxon>
        <taxon>Peronosporales</taxon>
        <taxon>Peronosporaceae</taxon>
        <taxon>Phytophthora</taxon>
    </lineage>
</organism>
<evidence type="ECO:0000313" key="3">
    <source>
        <dbReference type="Proteomes" id="UP001165121"/>
    </source>
</evidence>
<sequence>MFRPPRGPTATKFVHPWAGPMRIIDVAGYDNFLIEREDTTGGREQFIAHVSFLATYHQPEAILAQAAADIEAQLEYESEPEGEVDDEASRETTGATAAAVHAVTTKRTGKRPYRAGDAEDAWERPSEKLVELRRRRRRNKAGHYVLEYELKPVRPTPGAPDGVKRWVSITEYDELFEHDRVVEDSGFEEGV</sequence>
<proteinExistence type="predicted"/>
<accession>A0A9W6XYP6</accession>
<feature type="compositionally biased region" description="Low complexity" evidence="1">
    <location>
        <begin position="92"/>
        <end position="105"/>
    </location>
</feature>
<dbReference type="EMBL" id="BSXT01002310">
    <property type="protein sequence ID" value="GMF48305.1"/>
    <property type="molecule type" value="Genomic_DNA"/>
</dbReference>
<evidence type="ECO:0000313" key="2">
    <source>
        <dbReference type="EMBL" id="GMF48305.1"/>
    </source>
</evidence>
<reference evidence="2" key="1">
    <citation type="submission" date="2023-04" db="EMBL/GenBank/DDBJ databases">
        <title>Phytophthora fragariaefolia NBRC 109709.</title>
        <authorList>
            <person name="Ichikawa N."/>
            <person name="Sato H."/>
            <person name="Tonouchi N."/>
        </authorList>
    </citation>
    <scope>NUCLEOTIDE SEQUENCE</scope>
    <source>
        <strain evidence="2">NBRC 109709</strain>
    </source>
</reference>
<keyword evidence="3" id="KW-1185">Reference proteome</keyword>
<dbReference type="Proteomes" id="UP001165121">
    <property type="component" value="Unassembled WGS sequence"/>
</dbReference>
<dbReference type="AlphaFoldDB" id="A0A9W6XYP6"/>
<protein>
    <submittedName>
        <fullName evidence="2">Unnamed protein product</fullName>
    </submittedName>
</protein>
<name>A0A9W6XYP6_9STRA</name>
<dbReference type="OrthoDB" id="413122at2759"/>
<comment type="caution">
    <text evidence="2">The sequence shown here is derived from an EMBL/GenBank/DDBJ whole genome shotgun (WGS) entry which is preliminary data.</text>
</comment>
<feature type="region of interest" description="Disordered" evidence="1">
    <location>
        <begin position="90"/>
        <end position="112"/>
    </location>
</feature>
<gene>
    <name evidence="2" type="ORF">Pfra01_001861000</name>
</gene>